<name>A0ACC2HGD7_DALPE</name>
<keyword evidence="2" id="KW-1185">Reference proteome</keyword>
<gene>
    <name evidence="1" type="ORF">DPEC_G00018860</name>
</gene>
<organism evidence="1 2">
    <name type="scientific">Dallia pectoralis</name>
    <name type="common">Alaska blackfish</name>
    <dbReference type="NCBI Taxonomy" id="75939"/>
    <lineage>
        <taxon>Eukaryota</taxon>
        <taxon>Metazoa</taxon>
        <taxon>Chordata</taxon>
        <taxon>Craniata</taxon>
        <taxon>Vertebrata</taxon>
        <taxon>Euteleostomi</taxon>
        <taxon>Actinopterygii</taxon>
        <taxon>Neopterygii</taxon>
        <taxon>Teleostei</taxon>
        <taxon>Protacanthopterygii</taxon>
        <taxon>Esociformes</taxon>
        <taxon>Umbridae</taxon>
        <taxon>Dallia</taxon>
    </lineage>
</organism>
<protein>
    <submittedName>
        <fullName evidence="1">Uncharacterized protein</fullName>
    </submittedName>
</protein>
<sequence>MFINTVVCIRFEGSYRVNDTIDASKDIVYCLHPLVSAARIKCVVVRSSQNPFNRYWTTKSATESRRFTIRQVPISADGPDLTDTPVAHLTVVTDDSTDAALFSPESICIVVELIIEAYTKVGVLAHPNRCFASWA</sequence>
<accession>A0ACC2HGD7</accession>
<evidence type="ECO:0000313" key="1">
    <source>
        <dbReference type="EMBL" id="KAJ8014740.1"/>
    </source>
</evidence>
<proteinExistence type="predicted"/>
<reference evidence="1" key="1">
    <citation type="submission" date="2021-05" db="EMBL/GenBank/DDBJ databases">
        <authorList>
            <person name="Pan Q."/>
            <person name="Jouanno E."/>
            <person name="Zahm M."/>
            <person name="Klopp C."/>
            <person name="Cabau C."/>
            <person name="Louis A."/>
            <person name="Berthelot C."/>
            <person name="Parey E."/>
            <person name="Roest Crollius H."/>
            <person name="Montfort J."/>
            <person name="Robinson-Rechavi M."/>
            <person name="Bouchez O."/>
            <person name="Lampietro C."/>
            <person name="Lopez Roques C."/>
            <person name="Donnadieu C."/>
            <person name="Postlethwait J."/>
            <person name="Bobe J."/>
            <person name="Dillon D."/>
            <person name="Chandos A."/>
            <person name="von Hippel F."/>
            <person name="Guiguen Y."/>
        </authorList>
    </citation>
    <scope>NUCLEOTIDE SEQUENCE</scope>
    <source>
        <strain evidence="1">YG-Jan2019</strain>
    </source>
</reference>
<dbReference type="EMBL" id="CM055729">
    <property type="protein sequence ID" value="KAJ8014740.1"/>
    <property type="molecule type" value="Genomic_DNA"/>
</dbReference>
<evidence type="ECO:0000313" key="2">
    <source>
        <dbReference type="Proteomes" id="UP001157502"/>
    </source>
</evidence>
<comment type="caution">
    <text evidence="1">The sequence shown here is derived from an EMBL/GenBank/DDBJ whole genome shotgun (WGS) entry which is preliminary data.</text>
</comment>
<dbReference type="Proteomes" id="UP001157502">
    <property type="component" value="Chromosome 2"/>
</dbReference>